<keyword evidence="1 3" id="KW-0378">Hydrolase</keyword>
<keyword evidence="4" id="KW-1185">Reference proteome</keyword>
<evidence type="ECO:0000313" key="4">
    <source>
        <dbReference type="Proteomes" id="UP000706039"/>
    </source>
</evidence>
<proteinExistence type="predicted"/>
<dbReference type="Gene3D" id="3.40.50.1820">
    <property type="entry name" value="alpha/beta hydrolase"/>
    <property type="match status" value="1"/>
</dbReference>
<name>A0ABS7PQG0_9SPHN</name>
<protein>
    <submittedName>
        <fullName evidence="3">Alpha/beta hydrolase</fullName>
    </submittedName>
</protein>
<organism evidence="3 4">
    <name type="scientific">Sphingomonas colocasiae</name>
    <dbReference type="NCBI Taxonomy" id="1848973"/>
    <lineage>
        <taxon>Bacteria</taxon>
        <taxon>Pseudomonadati</taxon>
        <taxon>Pseudomonadota</taxon>
        <taxon>Alphaproteobacteria</taxon>
        <taxon>Sphingomonadales</taxon>
        <taxon>Sphingomonadaceae</taxon>
        <taxon>Sphingomonas</taxon>
    </lineage>
</organism>
<dbReference type="GO" id="GO:0016787">
    <property type="term" value="F:hydrolase activity"/>
    <property type="evidence" value="ECO:0007669"/>
    <property type="project" value="UniProtKB-KW"/>
</dbReference>
<evidence type="ECO:0000256" key="1">
    <source>
        <dbReference type="ARBA" id="ARBA00022801"/>
    </source>
</evidence>
<reference evidence="3 4" key="1">
    <citation type="submission" date="2021-08" db="EMBL/GenBank/DDBJ databases">
        <authorList>
            <person name="Tuo L."/>
        </authorList>
    </citation>
    <scope>NUCLEOTIDE SEQUENCE [LARGE SCALE GENOMIC DNA]</scope>
    <source>
        <strain evidence="3 4">JCM 31229</strain>
    </source>
</reference>
<dbReference type="SUPFAM" id="SSF53474">
    <property type="entry name" value="alpha/beta-Hydrolases"/>
    <property type="match status" value="1"/>
</dbReference>
<feature type="domain" description="Alpha/beta hydrolase fold-3" evidence="2">
    <location>
        <begin position="93"/>
        <end position="298"/>
    </location>
</feature>
<dbReference type="InterPro" id="IPR029058">
    <property type="entry name" value="AB_hydrolase_fold"/>
</dbReference>
<dbReference type="PANTHER" id="PTHR48081">
    <property type="entry name" value="AB HYDROLASE SUPERFAMILY PROTEIN C4A8.06C"/>
    <property type="match status" value="1"/>
</dbReference>
<dbReference type="InterPro" id="IPR050300">
    <property type="entry name" value="GDXG_lipolytic_enzyme"/>
</dbReference>
<dbReference type="Proteomes" id="UP000706039">
    <property type="component" value="Unassembled WGS sequence"/>
</dbReference>
<accession>A0ABS7PQG0</accession>
<sequence>MSGDPHDWEALRQQRLARLPAETRAALLARAGWPPFEELGVGGFRERMSAYTQAPVESDDIEWRDISVPGTAGVIPMRLFRPRGRERVRGISLYVHGGGFIGGGGLDGYTPACVGMARTIDCIVALPDFRLPPEHKFPAAIDDVWTILQWLSANADAIGGDARRIAIGGGCTGATHAAAAAIMARDAGLPPLRLQWLFDALLDARCDYRSHAENGRGYQLSTADNRYIIRRYLNRAEERWDWRVSPVLAPSLRGVAPALIVAAEFDILRDEMEFYANRLRDAGVAVDHRCYPMEGHSFSFGEDPGKLSPAGIDARTAQADALREALD</sequence>
<evidence type="ECO:0000259" key="2">
    <source>
        <dbReference type="Pfam" id="PF07859"/>
    </source>
</evidence>
<dbReference type="Pfam" id="PF07859">
    <property type="entry name" value="Abhydrolase_3"/>
    <property type="match status" value="1"/>
</dbReference>
<dbReference type="InterPro" id="IPR013094">
    <property type="entry name" value="AB_hydrolase_3"/>
</dbReference>
<evidence type="ECO:0000313" key="3">
    <source>
        <dbReference type="EMBL" id="MBY8823571.1"/>
    </source>
</evidence>
<dbReference type="RefSeq" id="WP_222990669.1">
    <property type="nucleotide sequence ID" value="NZ_JAINVV010000006.1"/>
</dbReference>
<gene>
    <name evidence="3" type="ORF">K7G82_14800</name>
</gene>
<comment type="caution">
    <text evidence="3">The sequence shown here is derived from an EMBL/GenBank/DDBJ whole genome shotgun (WGS) entry which is preliminary data.</text>
</comment>
<dbReference type="EMBL" id="JAINVV010000006">
    <property type="protein sequence ID" value="MBY8823571.1"/>
    <property type="molecule type" value="Genomic_DNA"/>
</dbReference>
<dbReference type="PANTHER" id="PTHR48081:SF8">
    <property type="entry name" value="ALPHA_BETA HYDROLASE FOLD-3 DOMAIN-CONTAINING PROTEIN-RELATED"/>
    <property type="match status" value="1"/>
</dbReference>